<dbReference type="InterPro" id="IPR029058">
    <property type="entry name" value="AB_hydrolase_fold"/>
</dbReference>
<dbReference type="STRING" id="1406840.Q763_05415"/>
<accession>A0A0A2LTE6</accession>
<reference evidence="3 4" key="1">
    <citation type="submission" date="2013-09" db="EMBL/GenBank/DDBJ databases">
        <authorList>
            <person name="Zeng Z."/>
            <person name="Chen C."/>
        </authorList>
    </citation>
    <scope>NUCLEOTIDE SEQUENCE [LARGE SCALE GENOMIC DNA]</scope>
    <source>
        <strain evidence="3 4">F44-8</strain>
    </source>
</reference>
<keyword evidence="1 3" id="KW-0378">Hydrolase</keyword>
<gene>
    <name evidence="3" type="ORF">Q763_05415</name>
</gene>
<feature type="domain" description="AB hydrolase-1" evidence="2">
    <location>
        <begin position="36"/>
        <end position="141"/>
    </location>
</feature>
<dbReference type="eggNOG" id="COG0596">
    <property type="taxonomic scope" value="Bacteria"/>
</dbReference>
<dbReference type="Pfam" id="PF00561">
    <property type="entry name" value="Abhydrolase_1"/>
    <property type="match status" value="1"/>
</dbReference>
<protein>
    <submittedName>
        <fullName evidence="3">Alpha/beta hydrolase</fullName>
    </submittedName>
</protein>
<keyword evidence="4" id="KW-1185">Reference proteome</keyword>
<dbReference type="SUPFAM" id="SSF53474">
    <property type="entry name" value="alpha/beta-Hydrolases"/>
    <property type="match status" value="1"/>
</dbReference>
<comment type="caution">
    <text evidence="3">The sequence shown here is derived from an EMBL/GenBank/DDBJ whole genome shotgun (WGS) entry which is preliminary data.</text>
</comment>
<dbReference type="EMBL" id="JRLV01000005">
    <property type="protein sequence ID" value="KGO82538.1"/>
    <property type="molecule type" value="Genomic_DNA"/>
</dbReference>
<evidence type="ECO:0000256" key="1">
    <source>
        <dbReference type="ARBA" id="ARBA00022801"/>
    </source>
</evidence>
<dbReference type="InterPro" id="IPR000073">
    <property type="entry name" value="AB_hydrolase_1"/>
</dbReference>
<name>A0A0A2LTE6_9FLAO</name>
<dbReference type="PANTHER" id="PTHR43329">
    <property type="entry name" value="EPOXIDE HYDROLASE"/>
    <property type="match status" value="1"/>
</dbReference>
<sequence>MKYSDEELVRQLPGFKNGYMAVNGTELHYVEGGEGNPIILLPGWPQTWWAYHKVMPILATKFKVIAIDIRGMGSSHKPMEGYDKKNMALDVYMLVDKLGYNSVAIAGHDIGAHVAYSFAAQFKEVTSNLIMLDTPHPDPSMYSLPMLPIPGLDYTYPWWVAFNQVKNLPEQLLEGKMDIVTEWIFSQMLQDKDCVSEFDKKVYASAYNTADAIRASNAWYQAFGQDINDSKSYTKLTMPVCAVGGTGYDMLQGALQGQAEDLQLFRLDGCGHFILEEQPDIVAGIIMEFLQRQLT</sequence>
<dbReference type="PRINTS" id="PR00412">
    <property type="entry name" value="EPOXHYDRLASE"/>
</dbReference>
<dbReference type="Proteomes" id="UP000030129">
    <property type="component" value="Unassembled WGS sequence"/>
</dbReference>
<organism evidence="3 4">
    <name type="scientific">Flavobacterium beibuense F44-8</name>
    <dbReference type="NCBI Taxonomy" id="1406840"/>
    <lineage>
        <taxon>Bacteria</taxon>
        <taxon>Pseudomonadati</taxon>
        <taxon>Bacteroidota</taxon>
        <taxon>Flavobacteriia</taxon>
        <taxon>Flavobacteriales</taxon>
        <taxon>Flavobacteriaceae</taxon>
        <taxon>Flavobacterium</taxon>
    </lineage>
</organism>
<dbReference type="Gene3D" id="3.40.50.1820">
    <property type="entry name" value="alpha/beta hydrolase"/>
    <property type="match status" value="1"/>
</dbReference>
<dbReference type="InterPro" id="IPR000639">
    <property type="entry name" value="Epox_hydrolase-like"/>
</dbReference>
<dbReference type="AlphaFoldDB" id="A0A0A2LTE6"/>
<evidence type="ECO:0000259" key="2">
    <source>
        <dbReference type="Pfam" id="PF00561"/>
    </source>
</evidence>
<evidence type="ECO:0000313" key="3">
    <source>
        <dbReference type="EMBL" id="KGO82538.1"/>
    </source>
</evidence>
<evidence type="ECO:0000313" key="4">
    <source>
        <dbReference type="Proteomes" id="UP000030129"/>
    </source>
</evidence>
<proteinExistence type="predicted"/>
<dbReference type="GO" id="GO:0016787">
    <property type="term" value="F:hydrolase activity"/>
    <property type="evidence" value="ECO:0007669"/>
    <property type="project" value="UniProtKB-KW"/>
</dbReference>